<dbReference type="Proteomes" id="UP000839598">
    <property type="component" value="Unassembled WGS sequence"/>
</dbReference>
<dbReference type="AlphaFoldDB" id="A0A5Y3N040"/>
<name>A0A5Y3N040_SALER</name>
<evidence type="ECO:0000313" key="1">
    <source>
        <dbReference type="EMBL" id="ECI4012251.1"/>
    </source>
</evidence>
<accession>A0A5Y3N040</accession>
<dbReference type="EMBL" id="AAIVAV010000044">
    <property type="protein sequence ID" value="ECI4012251.1"/>
    <property type="molecule type" value="Genomic_DNA"/>
</dbReference>
<protein>
    <submittedName>
        <fullName evidence="1">Uncharacterized protein</fullName>
    </submittedName>
</protein>
<proteinExistence type="predicted"/>
<sequence length="152" mass="17435">MVVWDDFISVLGKHEHSTEFISFCLKIGENPHISSDPEEYNDPIGKTKYYAFYKSGFEIGFRENLLSHVHFYFYEEDGYSPFVGSLISSVKGGTSRGDIIQLLGKPSISGEGKVDMLIGYINAWLKYKNKIYSLHLQFNEDDNLCRATLMRQ</sequence>
<organism evidence="1">
    <name type="scientific">Salmonella enterica subsp. salamae</name>
    <dbReference type="NCBI Taxonomy" id="59202"/>
    <lineage>
        <taxon>Bacteria</taxon>
        <taxon>Pseudomonadati</taxon>
        <taxon>Pseudomonadota</taxon>
        <taxon>Gammaproteobacteria</taxon>
        <taxon>Enterobacterales</taxon>
        <taxon>Enterobacteriaceae</taxon>
        <taxon>Salmonella</taxon>
    </lineage>
</organism>
<reference evidence="1" key="1">
    <citation type="submission" date="2018-06" db="EMBL/GenBank/DDBJ databases">
        <authorList>
            <person name="Ashton P.M."/>
            <person name="Dallman T."/>
            <person name="Nair S."/>
            <person name="De Pinna E."/>
            <person name="Peters T."/>
            <person name="Grant K."/>
        </authorList>
    </citation>
    <scope>NUCLEOTIDE SEQUENCE [LARGE SCALE GENOMIC DNA]</scope>
    <source>
        <strain evidence="1">275803</strain>
    </source>
</reference>
<gene>
    <name evidence="1" type="ORF">DN310_23890</name>
</gene>
<comment type="caution">
    <text evidence="1">The sequence shown here is derived from an EMBL/GenBank/DDBJ whole genome shotgun (WGS) entry which is preliminary data.</text>
</comment>